<organism evidence="6 7">
    <name type="scientific">Mycena chlorophos</name>
    <name type="common">Agaric fungus</name>
    <name type="synonym">Agaricus chlorophos</name>
    <dbReference type="NCBI Taxonomy" id="658473"/>
    <lineage>
        <taxon>Eukaryota</taxon>
        <taxon>Fungi</taxon>
        <taxon>Dikarya</taxon>
        <taxon>Basidiomycota</taxon>
        <taxon>Agaricomycotina</taxon>
        <taxon>Agaricomycetes</taxon>
        <taxon>Agaricomycetidae</taxon>
        <taxon>Agaricales</taxon>
        <taxon>Marasmiineae</taxon>
        <taxon>Mycenaceae</taxon>
        <taxon>Mycena</taxon>
    </lineage>
</organism>
<evidence type="ECO:0000256" key="4">
    <source>
        <dbReference type="PROSITE-ProRule" id="PRU00134"/>
    </source>
</evidence>
<evidence type="ECO:0000256" key="2">
    <source>
        <dbReference type="ARBA" id="ARBA00022771"/>
    </source>
</evidence>
<keyword evidence="1" id="KW-0479">Metal-binding</keyword>
<accession>A0ABQ0L0W5</accession>
<dbReference type="PROSITE" id="PS50865">
    <property type="entry name" value="ZF_MYND_2"/>
    <property type="match status" value="1"/>
</dbReference>
<dbReference type="SUPFAM" id="SSF144232">
    <property type="entry name" value="HIT/MYND zinc finger-like"/>
    <property type="match status" value="1"/>
</dbReference>
<evidence type="ECO:0000313" key="6">
    <source>
        <dbReference type="EMBL" id="GAT44520.1"/>
    </source>
</evidence>
<proteinExistence type="predicted"/>
<dbReference type="InterPro" id="IPR002893">
    <property type="entry name" value="Znf_MYND"/>
</dbReference>
<dbReference type="Proteomes" id="UP000815677">
    <property type="component" value="Unassembled WGS sequence"/>
</dbReference>
<evidence type="ECO:0000256" key="1">
    <source>
        <dbReference type="ARBA" id="ARBA00022723"/>
    </source>
</evidence>
<name>A0ABQ0L0W5_MYCCL</name>
<keyword evidence="7" id="KW-1185">Reference proteome</keyword>
<gene>
    <name evidence="6" type="ORF">MCHLO_02136</name>
</gene>
<keyword evidence="2 4" id="KW-0863">Zinc-finger</keyword>
<evidence type="ECO:0000259" key="5">
    <source>
        <dbReference type="PROSITE" id="PS50865"/>
    </source>
</evidence>
<sequence>MPERQRKLLASVWYEAVAPLPTHAGIQREQHEVSVEQLRVALCGILGLSDLLAAKLIPKAAVPEIWERAHPWLFLFELQHGQTAPYRLHANQVVSFLYLITFLGGNEAAPTLRATSRIGYLLGRLWRRTIAHQDVETLRMLARLMGIFLTTSSGQMPKQAFQQLLEAMEGSFDELASLIISQLRLLTPDQTANTRDGNDVSWIPMTIINERFSKDPALRHALLASSNGFIKAIINVLLKSVQLVDPWRSRDVFDLLLCAFSNIHPAEDRPIATHVLVARGIRAGYLSVVLSLAARAKHERADFELGRRMAQVETILLGHSIYHSVLAALQPHRQLLSQLRTKRILGSDALSIILRRLDLLKEYNEKEYLAERMCANLQCNVQSEKHHFKCCPLCRTSYCSSDCQRADWAAGHRSFCVQIRQDRDTNLAASGSARNLSFFRFLLASEIASQALTIATKVSEIFHWRPNDGRGEADVPCVQFDFSGGECVIGVQRPIRLDEAAAPRYHQYAAGKLRGRVYLLVLTVEKYLIGDDSSESAGGRGEGEELVFADSITFQLRVSEAAGVAYRRLNELVQKYEPFDGQVRAALPRRLSGRTPREEDNFYRGQARRHQERLAAEIVKGVFSG</sequence>
<protein>
    <recommendedName>
        <fullName evidence="5">MYND-type domain-containing protein</fullName>
    </recommendedName>
</protein>
<dbReference type="EMBL" id="DF839781">
    <property type="protein sequence ID" value="GAT44520.1"/>
    <property type="molecule type" value="Genomic_DNA"/>
</dbReference>
<evidence type="ECO:0000256" key="3">
    <source>
        <dbReference type="ARBA" id="ARBA00022833"/>
    </source>
</evidence>
<evidence type="ECO:0000313" key="7">
    <source>
        <dbReference type="Proteomes" id="UP000815677"/>
    </source>
</evidence>
<keyword evidence="3" id="KW-0862">Zinc</keyword>
<feature type="domain" description="MYND-type" evidence="5">
    <location>
        <begin position="376"/>
        <end position="416"/>
    </location>
</feature>
<reference evidence="6" key="1">
    <citation type="submission" date="2014-09" db="EMBL/GenBank/DDBJ databases">
        <title>Genome sequence of the luminous mushroom Mycena chlorophos for searching fungal bioluminescence genes.</title>
        <authorList>
            <person name="Tanaka Y."/>
            <person name="Kasuga D."/>
            <person name="Oba Y."/>
            <person name="Hase S."/>
            <person name="Sato K."/>
            <person name="Oba Y."/>
            <person name="Sakakibara Y."/>
        </authorList>
    </citation>
    <scope>NUCLEOTIDE SEQUENCE</scope>
</reference>